<dbReference type="GO" id="GO:0006865">
    <property type="term" value="P:amino acid transport"/>
    <property type="evidence" value="ECO:0007669"/>
    <property type="project" value="UniProtKB-KW"/>
</dbReference>
<feature type="transmembrane region" description="Helical" evidence="7">
    <location>
        <begin position="332"/>
        <end position="359"/>
    </location>
</feature>
<keyword evidence="6 7" id="KW-0472">Membrane</keyword>
<feature type="transmembrane region" description="Helical" evidence="7">
    <location>
        <begin position="457"/>
        <end position="478"/>
    </location>
</feature>
<accession>A5B2J3</accession>
<gene>
    <name evidence="9" type="ORF">VITISV_035457</name>
</gene>
<feature type="transmembrane region" description="Helical" evidence="7">
    <location>
        <begin position="43"/>
        <end position="64"/>
    </location>
</feature>
<sequence>MMASEVDDNRGIQNEVCESGLGSHKVADADLDDDGRPRRTGSLWTACALVITAVIGAGVLSLAWSLAQLGWVGVLVLIIFGIITFYTSNLLAECYRCPVTGKRNYTYMQAVKANLGIVNPYSQYTCGKMYMACGLAQYSLLIGLAIGYTITATISMVAIQKSNCFHKRGHEAPCEVSHKPYMIGMGLFEIVVSQIPDIGEMWGLSVIASFGYASIGAALAFSTVISGHGKRTSVTGVEVGPGITAAQKMWRMFRAIGDMLLCSSYSAILIEIQDTLKSSGSEIQVMKKANMISVSTTTLFYLICACFGYAAFGNNAHGNMLTGFGFYEPFWLIDMANTFIVMHLVGAYQVVSQPVFGAVESQMRRWWPRSKFVIAEYPIRIGKKNFNMSINLLRLTWRSMFVVIITLLALALPYFNEVLALLGAISFWPLTVYFPVNMYIVQKKISRWTIRWFGLQSLNFVCLLVALAAACGSIEGFAEALHIFKHS</sequence>
<dbReference type="GO" id="GO:0016020">
    <property type="term" value="C:membrane"/>
    <property type="evidence" value="ECO:0007669"/>
    <property type="project" value="UniProtKB-SubCell"/>
</dbReference>
<keyword evidence="2" id="KW-0813">Transport</keyword>
<evidence type="ECO:0000256" key="4">
    <source>
        <dbReference type="ARBA" id="ARBA00022970"/>
    </source>
</evidence>
<keyword evidence="5 7" id="KW-1133">Transmembrane helix</keyword>
<organism evidence="9">
    <name type="scientific">Vitis vinifera</name>
    <name type="common">Grape</name>
    <dbReference type="NCBI Taxonomy" id="29760"/>
    <lineage>
        <taxon>Eukaryota</taxon>
        <taxon>Viridiplantae</taxon>
        <taxon>Streptophyta</taxon>
        <taxon>Embryophyta</taxon>
        <taxon>Tracheophyta</taxon>
        <taxon>Spermatophyta</taxon>
        <taxon>Magnoliopsida</taxon>
        <taxon>eudicotyledons</taxon>
        <taxon>Gunneridae</taxon>
        <taxon>Pentapetalae</taxon>
        <taxon>rosids</taxon>
        <taxon>Vitales</taxon>
        <taxon>Vitaceae</taxon>
        <taxon>Viteae</taxon>
        <taxon>Vitis</taxon>
    </lineage>
</organism>
<evidence type="ECO:0000256" key="5">
    <source>
        <dbReference type="ARBA" id="ARBA00022989"/>
    </source>
</evidence>
<keyword evidence="4" id="KW-0029">Amino-acid transport</keyword>
<evidence type="ECO:0000256" key="7">
    <source>
        <dbReference type="SAM" id="Phobius"/>
    </source>
</evidence>
<dbReference type="PANTHER" id="PTHR48017">
    <property type="entry name" value="OS05G0424000 PROTEIN-RELATED"/>
    <property type="match status" value="1"/>
</dbReference>
<evidence type="ECO:0000259" key="8">
    <source>
        <dbReference type="Pfam" id="PF01490"/>
    </source>
</evidence>
<protein>
    <recommendedName>
        <fullName evidence="8">Amino acid transporter transmembrane domain-containing protein</fullName>
    </recommendedName>
</protein>
<evidence type="ECO:0000256" key="3">
    <source>
        <dbReference type="ARBA" id="ARBA00022692"/>
    </source>
</evidence>
<dbReference type="InterPro" id="IPR013057">
    <property type="entry name" value="AA_transpt_TM"/>
</dbReference>
<feature type="transmembrane region" description="Helical" evidence="7">
    <location>
        <begin position="138"/>
        <end position="159"/>
    </location>
</feature>
<reference evidence="9" key="1">
    <citation type="journal article" date="2007" name="PLoS ONE">
        <title>The first genome sequence of an elite grapevine cultivar (Pinot noir Vitis vinifera L.): coping with a highly heterozygous genome.</title>
        <authorList>
            <person name="Velasco R."/>
            <person name="Zharkikh A."/>
            <person name="Troggio M."/>
            <person name="Cartwright D.A."/>
            <person name="Cestaro A."/>
            <person name="Pruss D."/>
            <person name="Pindo M."/>
            <person name="FitzGerald L.M."/>
            <person name="Vezzulli S."/>
            <person name="Reid J."/>
            <person name="Malacarne G."/>
            <person name="Iliev D."/>
            <person name="Coppola G."/>
            <person name="Wardell B."/>
            <person name="Micheletti D."/>
            <person name="Macalma T."/>
            <person name="Facci M."/>
            <person name="Mitchell J.T."/>
            <person name="Perazzolli M."/>
            <person name="Eldredge G."/>
            <person name="Gatto P."/>
            <person name="Oyzerski R."/>
            <person name="Moretto M."/>
            <person name="Gutin N."/>
            <person name="Stefanini M."/>
            <person name="Chen Y."/>
            <person name="Segala C."/>
            <person name="Davenport C."/>
            <person name="Dematte L."/>
            <person name="Mraz A."/>
            <person name="Battilana J."/>
            <person name="Stormo K."/>
            <person name="Costa F."/>
            <person name="Tao Q."/>
            <person name="Si-Ammour A."/>
            <person name="Harkins T."/>
            <person name="Lackey A."/>
            <person name="Perbost C."/>
            <person name="Taillon B."/>
            <person name="Stella A."/>
            <person name="Solovyev V."/>
            <person name="Fawcett J.A."/>
            <person name="Sterck L."/>
            <person name="Vandepoele K."/>
            <person name="Grando S.M."/>
            <person name="Toppo S."/>
            <person name="Moser C."/>
            <person name="Lanchbury J."/>
            <person name="Bogden R."/>
            <person name="Skolnick M."/>
            <person name="Sgaramella V."/>
            <person name="Bhatnagar S.K."/>
            <person name="Fontana P."/>
            <person name="Gutin A."/>
            <person name="Van de Peer Y."/>
            <person name="Salamini F."/>
            <person name="Viola R."/>
        </authorList>
    </citation>
    <scope>NUCLEOTIDE SEQUENCE</scope>
</reference>
<feature type="transmembrane region" description="Helical" evidence="7">
    <location>
        <begin position="418"/>
        <end position="436"/>
    </location>
</feature>
<keyword evidence="3 7" id="KW-0812">Transmembrane</keyword>
<dbReference type="AlphaFoldDB" id="A5B2J3"/>
<dbReference type="Pfam" id="PF01490">
    <property type="entry name" value="Aa_trans"/>
    <property type="match status" value="1"/>
</dbReference>
<feature type="transmembrane region" description="Helical" evidence="7">
    <location>
        <begin position="70"/>
        <end position="92"/>
    </location>
</feature>
<feature type="transmembrane region" description="Helical" evidence="7">
    <location>
        <begin position="291"/>
        <end position="312"/>
    </location>
</feature>
<comment type="subcellular location">
    <subcellularLocation>
        <location evidence="1">Membrane</location>
    </subcellularLocation>
</comment>
<name>A5B2J3_VITVI</name>
<evidence type="ECO:0000256" key="1">
    <source>
        <dbReference type="ARBA" id="ARBA00004370"/>
    </source>
</evidence>
<feature type="transmembrane region" description="Helical" evidence="7">
    <location>
        <begin position="392"/>
        <end position="412"/>
    </location>
</feature>
<evidence type="ECO:0000313" key="9">
    <source>
        <dbReference type="EMBL" id="CAN65173.1"/>
    </source>
</evidence>
<feature type="domain" description="Amino acid transporter transmembrane" evidence="8">
    <location>
        <begin position="39"/>
        <end position="474"/>
    </location>
</feature>
<dbReference type="EMBL" id="AM444349">
    <property type="protein sequence ID" value="CAN65173.1"/>
    <property type="molecule type" value="Genomic_DNA"/>
</dbReference>
<feature type="transmembrane region" description="Helical" evidence="7">
    <location>
        <begin position="201"/>
        <end position="221"/>
    </location>
</feature>
<evidence type="ECO:0000256" key="2">
    <source>
        <dbReference type="ARBA" id="ARBA00022448"/>
    </source>
</evidence>
<proteinExistence type="predicted"/>
<dbReference type="ExpressionAtlas" id="A5B2J3">
    <property type="expression patterns" value="baseline"/>
</dbReference>
<evidence type="ECO:0000256" key="6">
    <source>
        <dbReference type="ARBA" id="ARBA00023136"/>
    </source>
</evidence>